<dbReference type="RefSeq" id="WP_185068779.1">
    <property type="nucleotide sequence ID" value="NZ_JACHMB010000001.1"/>
</dbReference>
<reference evidence="3 4" key="1">
    <citation type="submission" date="2020-08" db="EMBL/GenBank/DDBJ databases">
        <title>Sequencing the genomes of 1000 actinobacteria strains.</title>
        <authorList>
            <person name="Klenk H.-P."/>
        </authorList>
    </citation>
    <scope>NUCLEOTIDE SEQUENCE [LARGE SCALE GENOMIC DNA]</scope>
    <source>
        <strain evidence="3 4">DSM 45507</strain>
    </source>
</reference>
<protein>
    <submittedName>
        <fullName evidence="3">Uncharacterized protein (TIGR02679 family)</fullName>
    </submittedName>
</protein>
<dbReference type="InterPro" id="IPR013495">
    <property type="entry name" value="CHP02679"/>
</dbReference>
<organism evidence="3 4">
    <name type="scientific">Nonomuraea jabiensis</name>
    <dbReference type="NCBI Taxonomy" id="882448"/>
    <lineage>
        <taxon>Bacteria</taxon>
        <taxon>Bacillati</taxon>
        <taxon>Actinomycetota</taxon>
        <taxon>Actinomycetes</taxon>
        <taxon>Streptosporangiales</taxon>
        <taxon>Streptosporangiaceae</taxon>
        <taxon>Nonomuraea</taxon>
    </lineage>
</organism>
<dbReference type="Proteomes" id="UP000579153">
    <property type="component" value="Unassembled WGS sequence"/>
</dbReference>
<dbReference type="AlphaFoldDB" id="A0A7W9G0L2"/>
<accession>A0A7W9G0L2</accession>
<dbReference type="InterPro" id="IPR024466">
    <property type="entry name" value="CHP02679_N"/>
</dbReference>
<proteinExistence type="predicted"/>
<dbReference type="Pfam" id="PF11796">
    <property type="entry name" value="DUF3323"/>
    <property type="match status" value="1"/>
</dbReference>
<feature type="domain" description="DUF2399" evidence="1">
    <location>
        <begin position="267"/>
        <end position="414"/>
    </location>
</feature>
<feature type="domain" description="Conserved hypothetical protein CHP02679 N terminus" evidence="2">
    <location>
        <begin position="35"/>
        <end position="245"/>
    </location>
</feature>
<sequence length="422" mass="46191">MTTHLDAVARYRGAEYRRLFAAARRSLERTGWDLSGTIGVTNPDEAERNGIIGITGRYHRAGIKRIEITLSELDAAVHTATGLSLTELLEQIGPKLANRPAEAAKDATSREEALRPAYQSSLYQTADWYRTWLNELSRDGTLTKLLAQRETMHIVAQATRVLEFMENRPKSSAPITLPALAAAVTHNTKALNHGISLSTLVIRALATRAGIPKPTTAEERRDLWDRFDVILDDLASRVLVLNLPADGTGLGEWLTGAARFGTPFYVTLHQIINHPITIAAPVVYVCENPAVLRRAAGELGPKALPLVCTEGRPSTAFHRLARTIAAGGGELRYHGDFDWPGIAIATNVFERHEARPWRMSAADYLGGLATGDDHVKLVGRQIPSPWDPRLSQAMCEHSKAVYEEAVADPLLADLQGPAICTR</sequence>
<evidence type="ECO:0000259" key="2">
    <source>
        <dbReference type="Pfam" id="PF11796"/>
    </source>
</evidence>
<keyword evidence="4" id="KW-1185">Reference proteome</keyword>
<dbReference type="EMBL" id="JACHMB010000001">
    <property type="protein sequence ID" value="MBB5775022.1"/>
    <property type="molecule type" value="Genomic_DNA"/>
</dbReference>
<dbReference type="Pfam" id="PF09664">
    <property type="entry name" value="DUF2399"/>
    <property type="match status" value="1"/>
</dbReference>
<evidence type="ECO:0000313" key="3">
    <source>
        <dbReference type="EMBL" id="MBB5775022.1"/>
    </source>
</evidence>
<comment type="caution">
    <text evidence="3">The sequence shown here is derived from an EMBL/GenBank/DDBJ whole genome shotgun (WGS) entry which is preliminary data.</text>
</comment>
<evidence type="ECO:0000259" key="1">
    <source>
        <dbReference type="Pfam" id="PF09664"/>
    </source>
</evidence>
<dbReference type="InterPro" id="IPR024465">
    <property type="entry name" value="DUF2399"/>
</dbReference>
<dbReference type="NCBIfam" id="TIGR02679">
    <property type="entry name" value="TIGR02679 family protein"/>
    <property type="match status" value="1"/>
</dbReference>
<evidence type="ECO:0000313" key="4">
    <source>
        <dbReference type="Proteomes" id="UP000579153"/>
    </source>
</evidence>
<gene>
    <name evidence="3" type="ORF">HD596_001778</name>
</gene>
<name>A0A7W9G0L2_9ACTN</name>